<name>A0ABP8AMX4_9ACTN</name>
<organism evidence="2 3">
    <name type="scientific">Streptosporangium oxazolinicum</name>
    <dbReference type="NCBI Taxonomy" id="909287"/>
    <lineage>
        <taxon>Bacteria</taxon>
        <taxon>Bacillati</taxon>
        <taxon>Actinomycetota</taxon>
        <taxon>Actinomycetes</taxon>
        <taxon>Streptosporangiales</taxon>
        <taxon>Streptosporangiaceae</taxon>
        <taxon>Streptosporangium</taxon>
    </lineage>
</organism>
<protein>
    <submittedName>
        <fullName evidence="2">Uncharacterized protein</fullName>
    </submittedName>
</protein>
<dbReference type="Proteomes" id="UP001501251">
    <property type="component" value="Unassembled WGS sequence"/>
</dbReference>
<evidence type="ECO:0000313" key="3">
    <source>
        <dbReference type="Proteomes" id="UP001501251"/>
    </source>
</evidence>
<reference evidence="3" key="1">
    <citation type="journal article" date="2019" name="Int. J. Syst. Evol. Microbiol.">
        <title>The Global Catalogue of Microorganisms (GCM) 10K type strain sequencing project: providing services to taxonomists for standard genome sequencing and annotation.</title>
        <authorList>
            <consortium name="The Broad Institute Genomics Platform"/>
            <consortium name="The Broad Institute Genome Sequencing Center for Infectious Disease"/>
            <person name="Wu L."/>
            <person name="Ma J."/>
        </authorList>
    </citation>
    <scope>NUCLEOTIDE SEQUENCE [LARGE SCALE GENOMIC DNA]</scope>
    <source>
        <strain evidence="3">JCM 17388</strain>
    </source>
</reference>
<accession>A0ABP8AMX4</accession>
<proteinExistence type="predicted"/>
<comment type="caution">
    <text evidence="2">The sequence shown here is derived from an EMBL/GenBank/DDBJ whole genome shotgun (WGS) entry which is preliminary data.</text>
</comment>
<dbReference type="EMBL" id="BAABAQ010000002">
    <property type="protein sequence ID" value="GAA4186544.1"/>
    <property type="molecule type" value="Genomic_DNA"/>
</dbReference>
<evidence type="ECO:0000313" key="2">
    <source>
        <dbReference type="EMBL" id="GAA4186544.1"/>
    </source>
</evidence>
<sequence length="80" mass="8569">MTPPAAVLRELGLHPGDPVDIAEEGGPQGHRGREDARGVPREKENLVFVVDDVSSSPLMSSLLETMFDVSCGRGAPTRAW</sequence>
<keyword evidence="3" id="KW-1185">Reference proteome</keyword>
<feature type="compositionally biased region" description="Basic and acidic residues" evidence="1">
    <location>
        <begin position="31"/>
        <end position="40"/>
    </location>
</feature>
<evidence type="ECO:0000256" key="1">
    <source>
        <dbReference type="SAM" id="MobiDB-lite"/>
    </source>
</evidence>
<gene>
    <name evidence="2" type="ORF">GCM10022252_18710</name>
</gene>
<feature type="region of interest" description="Disordered" evidence="1">
    <location>
        <begin position="11"/>
        <end position="40"/>
    </location>
</feature>